<reference evidence="4 5" key="1">
    <citation type="submission" date="2016-11" db="EMBL/GenBank/DDBJ databases">
        <authorList>
            <person name="Jaros S."/>
            <person name="Januszkiewicz K."/>
            <person name="Wedrychowicz H."/>
        </authorList>
    </citation>
    <scope>NUCLEOTIDE SEQUENCE [LARGE SCALE GENOMIC DNA]</scope>
    <source>
        <strain evidence="4 5">DSM 10068</strain>
    </source>
</reference>
<keyword evidence="5" id="KW-1185">Reference proteome</keyword>
<organism evidence="4 5">
    <name type="scientific">Sporobacter termitidis DSM 10068</name>
    <dbReference type="NCBI Taxonomy" id="1123282"/>
    <lineage>
        <taxon>Bacteria</taxon>
        <taxon>Bacillati</taxon>
        <taxon>Bacillota</taxon>
        <taxon>Clostridia</taxon>
        <taxon>Eubacteriales</taxon>
        <taxon>Oscillospiraceae</taxon>
        <taxon>Sporobacter</taxon>
    </lineage>
</organism>
<evidence type="ECO:0000313" key="5">
    <source>
        <dbReference type="Proteomes" id="UP000183995"/>
    </source>
</evidence>
<dbReference type="InterPro" id="IPR003723">
    <property type="entry name" value="Precorrin-6x_reduct"/>
</dbReference>
<dbReference type="PANTHER" id="PTHR36925">
    <property type="entry name" value="COBALT-PRECORRIN-6A REDUCTASE"/>
    <property type="match status" value="1"/>
</dbReference>
<comment type="pathway">
    <text evidence="1">Cofactor biosynthesis; adenosylcobalamin biosynthesis.</text>
</comment>
<evidence type="ECO:0000256" key="2">
    <source>
        <dbReference type="ARBA" id="ARBA00022573"/>
    </source>
</evidence>
<dbReference type="GO" id="GO:0016994">
    <property type="term" value="F:precorrin-6A reductase activity"/>
    <property type="evidence" value="ECO:0007669"/>
    <property type="project" value="InterPro"/>
</dbReference>
<dbReference type="NCBIfam" id="TIGR00715">
    <property type="entry name" value="precor6x_red"/>
    <property type="match status" value="1"/>
</dbReference>
<gene>
    <name evidence="4" type="ORF">SAMN02745823_01877</name>
</gene>
<keyword evidence="2" id="KW-0169">Cobalamin biosynthesis</keyword>
<evidence type="ECO:0000313" key="4">
    <source>
        <dbReference type="EMBL" id="SHI00010.1"/>
    </source>
</evidence>
<evidence type="ECO:0000256" key="3">
    <source>
        <dbReference type="ARBA" id="ARBA00023002"/>
    </source>
</evidence>
<dbReference type="PROSITE" id="PS51014">
    <property type="entry name" value="COBK_CBIJ"/>
    <property type="match status" value="1"/>
</dbReference>
<dbReference type="PANTHER" id="PTHR36925:SF1">
    <property type="entry name" value="COBALT-PRECORRIN-6A REDUCTASE"/>
    <property type="match status" value="1"/>
</dbReference>
<dbReference type="STRING" id="1123282.SAMN02745823_01877"/>
<accession>A0A1M5XJM3</accession>
<keyword evidence="3" id="KW-0560">Oxidoreductase</keyword>
<dbReference type="OrthoDB" id="9780707at2"/>
<proteinExistence type="predicted"/>
<name>A0A1M5XJM3_9FIRM</name>
<protein>
    <submittedName>
        <fullName evidence="4">Precorrin-6A/cobalt-precorrin-6A reductase</fullName>
    </submittedName>
</protein>
<dbReference type="Pfam" id="PF02571">
    <property type="entry name" value="CbiJ"/>
    <property type="match status" value="1"/>
</dbReference>
<dbReference type="Proteomes" id="UP000183995">
    <property type="component" value="Unassembled WGS sequence"/>
</dbReference>
<dbReference type="RefSeq" id="WP_073078061.1">
    <property type="nucleotide sequence ID" value="NZ_FQXV01000005.1"/>
</dbReference>
<dbReference type="UniPathway" id="UPA00148"/>
<dbReference type="AlphaFoldDB" id="A0A1M5XJM3"/>
<dbReference type="GO" id="GO:0009236">
    <property type="term" value="P:cobalamin biosynthetic process"/>
    <property type="evidence" value="ECO:0007669"/>
    <property type="project" value="UniProtKB-UniPathway"/>
</dbReference>
<sequence>MKKLLIFGGTSEEHALVRALAPLGLDITLCVASDYGRLMAPAGHNMRVETGRLDLLQIRELLRREGFVGVVDATHPYAVEATKNIRAAAFESGVSYFRLLRDKSVPKSAVIAATVQDAAEKLNGTSGNVLLTTGSKELAAFTAVRDFKNRLYPRVLPTAESLGACMRHGFLPNHIIAMHGPFSQELNIALMRQFDIKTLVTKDGGALGGFPEKVGAAEELGAGLIVIRRPEEDGLTLGEVVTGVAKLLEVTA</sequence>
<evidence type="ECO:0000256" key="1">
    <source>
        <dbReference type="ARBA" id="ARBA00004953"/>
    </source>
</evidence>
<dbReference type="EMBL" id="FQXV01000005">
    <property type="protein sequence ID" value="SHI00010.1"/>
    <property type="molecule type" value="Genomic_DNA"/>
</dbReference>